<dbReference type="InterPro" id="IPR009078">
    <property type="entry name" value="Ferritin-like_SF"/>
</dbReference>
<organism evidence="1 2">
    <name type="scientific">Janthinobacterium fluminis</name>
    <dbReference type="NCBI Taxonomy" id="2987524"/>
    <lineage>
        <taxon>Bacteria</taxon>
        <taxon>Pseudomonadati</taxon>
        <taxon>Pseudomonadota</taxon>
        <taxon>Betaproteobacteria</taxon>
        <taxon>Burkholderiales</taxon>
        <taxon>Oxalobacteraceae</taxon>
        <taxon>Janthinobacterium</taxon>
    </lineage>
</organism>
<dbReference type="SUPFAM" id="SSF47240">
    <property type="entry name" value="Ferritin-like"/>
    <property type="match status" value="1"/>
</dbReference>
<evidence type="ECO:0008006" key="3">
    <source>
        <dbReference type="Google" id="ProtNLM"/>
    </source>
</evidence>
<protein>
    <recommendedName>
        <fullName evidence="3">Ferritin-like domain-containing protein</fullName>
    </recommendedName>
</protein>
<dbReference type="Proteomes" id="UP001221208">
    <property type="component" value="Unassembled WGS sequence"/>
</dbReference>
<evidence type="ECO:0000313" key="1">
    <source>
        <dbReference type="EMBL" id="MDC8757303.1"/>
    </source>
</evidence>
<evidence type="ECO:0000313" key="2">
    <source>
        <dbReference type="Proteomes" id="UP001221208"/>
    </source>
</evidence>
<keyword evidence="2" id="KW-1185">Reference proteome</keyword>
<accession>A0ABT5JYR8</accession>
<sequence length="246" mass="28405">MKTRDQSHIENIARAVPIQIGTILQGLPGCKSHYKGMYRETIEDIFTHLDVMKPEKFLSICAMYCNATQRESLFVSYMFTEYWGGKFIEDFLQRNPTTPNKALLLRHAEDEKRHSIMFAELANTQLEVHIHSEAFRKEERYHQAYDRWVGDDYFSLICLLHGFELRSALIQSYWFTLMDMFPCAQGAALRSIFSTISTDEVFHVTYTMQLVNEALNKGANPDTLARAVRLAEASLENVEAEVNALF</sequence>
<dbReference type="EMBL" id="JAQQXR010000002">
    <property type="protein sequence ID" value="MDC8757303.1"/>
    <property type="molecule type" value="Genomic_DNA"/>
</dbReference>
<name>A0ABT5JYR8_9BURK</name>
<reference evidence="1 2" key="1">
    <citation type="submission" date="2022-10" db="EMBL/GenBank/DDBJ databases">
        <title>Janthinobacterium sp. hw3 Genome sequencing.</title>
        <authorList>
            <person name="Park S."/>
        </authorList>
    </citation>
    <scope>NUCLEOTIDE SEQUENCE [LARGE SCALE GENOMIC DNA]</scope>
    <source>
        <strain evidence="2">hw3</strain>
    </source>
</reference>
<dbReference type="RefSeq" id="WP_273669983.1">
    <property type="nucleotide sequence ID" value="NZ_JAQQXR010000002.1"/>
</dbReference>
<gene>
    <name evidence="1" type="ORF">OIK44_06855</name>
</gene>
<proteinExistence type="predicted"/>
<comment type="caution">
    <text evidence="1">The sequence shown here is derived from an EMBL/GenBank/DDBJ whole genome shotgun (WGS) entry which is preliminary data.</text>
</comment>